<evidence type="ECO:0000259" key="6">
    <source>
        <dbReference type="Pfam" id="PF08281"/>
    </source>
</evidence>
<name>A0ABU7HJQ1_9PSED</name>
<gene>
    <name evidence="7" type="ORF">V0R50_00790</name>
</gene>
<dbReference type="Pfam" id="PF08281">
    <property type="entry name" value="Sigma70_r4_2"/>
    <property type="match status" value="1"/>
</dbReference>
<dbReference type="SUPFAM" id="SSF88659">
    <property type="entry name" value="Sigma3 and sigma4 domains of RNA polymerase sigma factors"/>
    <property type="match status" value="1"/>
</dbReference>
<dbReference type="InterPro" id="IPR014284">
    <property type="entry name" value="RNA_pol_sigma-70_dom"/>
</dbReference>
<dbReference type="SUPFAM" id="SSF88946">
    <property type="entry name" value="Sigma2 domain of RNA polymerase sigma factors"/>
    <property type="match status" value="1"/>
</dbReference>
<dbReference type="Gene3D" id="1.10.1740.10">
    <property type="match status" value="1"/>
</dbReference>
<feature type="domain" description="RNA polymerase sigma factor 70 region 4 type 2" evidence="6">
    <location>
        <begin position="112"/>
        <end position="163"/>
    </location>
</feature>
<comment type="similarity">
    <text evidence="1">Belongs to the sigma-70 factor family. ECF subfamily.</text>
</comment>
<comment type="caution">
    <text evidence="7">The sequence shown here is derived from an EMBL/GenBank/DDBJ whole genome shotgun (WGS) entry which is preliminary data.</text>
</comment>
<dbReference type="EMBL" id="JAZDQJ010000001">
    <property type="protein sequence ID" value="MEE1931739.1"/>
    <property type="molecule type" value="Genomic_DNA"/>
</dbReference>
<reference evidence="7 8" key="1">
    <citation type="submission" date="2024-01" db="EMBL/GenBank/DDBJ databases">
        <title>Unpublished Manusciprt.</title>
        <authorList>
            <person name="Duman M."/>
            <person name="Valdes E.G."/>
            <person name="Ajmi N."/>
            <person name="Altun S."/>
            <person name="Saticioglu I.B."/>
        </authorList>
    </citation>
    <scope>NUCLEOTIDE SEQUENCE [LARGE SCALE GENOMIC DNA]</scope>
    <source>
        <strain evidence="7 8">148P</strain>
    </source>
</reference>
<dbReference type="PANTHER" id="PTHR43133:SF63">
    <property type="entry name" value="RNA POLYMERASE SIGMA FACTOR FECI-RELATED"/>
    <property type="match status" value="1"/>
</dbReference>
<dbReference type="InterPro" id="IPR013249">
    <property type="entry name" value="RNA_pol_sigma70_r4_t2"/>
</dbReference>
<keyword evidence="8" id="KW-1185">Reference proteome</keyword>
<evidence type="ECO:0000256" key="3">
    <source>
        <dbReference type="ARBA" id="ARBA00023082"/>
    </source>
</evidence>
<evidence type="ECO:0000256" key="4">
    <source>
        <dbReference type="ARBA" id="ARBA00023163"/>
    </source>
</evidence>
<accession>A0ABU7HJQ1</accession>
<dbReference type="RefSeq" id="WP_330072722.1">
    <property type="nucleotide sequence ID" value="NZ_JAZDQJ010000001.1"/>
</dbReference>
<dbReference type="Gene3D" id="1.10.10.10">
    <property type="entry name" value="Winged helix-like DNA-binding domain superfamily/Winged helix DNA-binding domain"/>
    <property type="match status" value="1"/>
</dbReference>
<dbReference type="InterPro" id="IPR013325">
    <property type="entry name" value="RNA_pol_sigma_r2"/>
</dbReference>
<evidence type="ECO:0000256" key="2">
    <source>
        <dbReference type="ARBA" id="ARBA00023015"/>
    </source>
</evidence>
<dbReference type="InterPro" id="IPR036388">
    <property type="entry name" value="WH-like_DNA-bd_sf"/>
</dbReference>
<evidence type="ECO:0000259" key="5">
    <source>
        <dbReference type="Pfam" id="PF04542"/>
    </source>
</evidence>
<evidence type="ECO:0000256" key="1">
    <source>
        <dbReference type="ARBA" id="ARBA00010641"/>
    </source>
</evidence>
<protein>
    <submittedName>
        <fullName evidence="7">Sigma-70 family RNA polymerase sigma factor</fullName>
    </submittedName>
</protein>
<dbReference type="Proteomes" id="UP001335100">
    <property type="component" value="Unassembled WGS sequence"/>
</dbReference>
<evidence type="ECO:0000313" key="8">
    <source>
        <dbReference type="Proteomes" id="UP001335100"/>
    </source>
</evidence>
<sequence length="173" mass="20046">MPESNAIAREHFQRLYAEHHHWLMGWLLRRLHCHADAADLTQDTFLRTLTSPQLERIDEPRSFLCVIAKRVLYTFWRRSELERAYLEALASLPEAVAPSEEEFALLREAVMAVDQLLAGLPGKVRHAFLLNRLEGLTHPQIAVEMNVSLATVERWIRRALTHCYLARYEAPHG</sequence>
<dbReference type="NCBIfam" id="TIGR02937">
    <property type="entry name" value="sigma70-ECF"/>
    <property type="match status" value="1"/>
</dbReference>
<proteinExistence type="inferred from homology"/>
<dbReference type="NCBIfam" id="NF009180">
    <property type="entry name" value="PRK12528.1"/>
    <property type="match status" value="1"/>
</dbReference>
<dbReference type="InterPro" id="IPR013324">
    <property type="entry name" value="RNA_pol_sigma_r3/r4-like"/>
</dbReference>
<dbReference type="PANTHER" id="PTHR43133">
    <property type="entry name" value="RNA POLYMERASE ECF-TYPE SIGMA FACTO"/>
    <property type="match status" value="1"/>
</dbReference>
<keyword evidence="2" id="KW-0805">Transcription regulation</keyword>
<evidence type="ECO:0000313" key="7">
    <source>
        <dbReference type="EMBL" id="MEE1931739.1"/>
    </source>
</evidence>
<dbReference type="Pfam" id="PF04542">
    <property type="entry name" value="Sigma70_r2"/>
    <property type="match status" value="1"/>
</dbReference>
<organism evidence="7 8">
    <name type="scientific">Pseudomonas ulcerans</name>
    <dbReference type="NCBI Taxonomy" id="3115852"/>
    <lineage>
        <taxon>Bacteria</taxon>
        <taxon>Pseudomonadati</taxon>
        <taxon>Pseudomonadota</taxon>
        <taxon>Gammaproteobacteria</taxon>
        <taxon>Pseudomonadales</taxon>
        <taxon>Pseudomonadaceae</taxon>
        <taxon>Pseudomonas</taxon>
    </lineage>
</organism>
<keyword evidence="4" id="KW-0804">Transcription</keyword>
<keyword evidence="3" id="KW-0731">Sigma factor</keyword>
<dbReference type="NCBIfam" id="NF007232">
    <property type="entry name" value="PRK09651.1"/>
    <property type="match status" value="1"/>
</dbReference>
<dbReference type="InterPro" id="IPR007627">
    <property type="entry name" value="RNA_pol_sigma70_r2"/>
</dbReference>
<feature type="domain" description="RNA polymerase sigma-70 region 2" evidence="5">
    <location>
        <begin position="15"/>
        <end position="79"/>
    </location>
</feature>
<dbReference type="InterPro" id="IPR039425">
    <property type="entry name" value="RNA_pol_sigma-70-like"/>
</dbReference>